<dbReference type="Pfam" id="PF06293">
    <property type="entry name" value="Kdo"/>
    <property type="match status" value="1"/>
</dbReference>
<evidence type="ECO:0000256" key="2">
    <source>
        <dbReference type="ARBA" id="ARBA00004713"/>
    </source>
</evidence>
<comment type="subcellular location">
    <subcellularLocation>
        <location evidence="1 15">Cell inner membrane</location>
        <topology evidence="1 15">Peripheral membrane protein</topology>
        <orientation evidence="1 15">Cytoplasmic side</orientation>
    </subcellularLocation>
</comment>
<reference evidence="16 17" key="1">
    <citation type="submission" date="2020-08" db="EMBL/GenBank/DDBJ databases">
        <title>Genomic Encyclopedia of Type Strains, Phase IV (KMG-IV): sequencing the most valuable type-strain genomes for metagenomic binning, comparative biology and taxonomic classification.</title>
        <authorList>
            <person name="Goeker M."/>
        </authorList>
    </citation>
    <scope>NUCLEOTIDE SEQUENCE [LARGE SCALE GENOMIC DNA]</scope>
    <source>
        <strain evidence="16 17">DSM 24163</strain>
    </source>
</reference>
<keyword evidence="8 15" id="KW-0547">Nucleotide-binding</keyword>
<evidence type="ECO:0000256" key="15">
    <source>
        <dbReference type="HAMAP-Rule" id="MF_00521"/>
    </source>
</evidence>
<comment type="caution">
    <text evidence="16">The sequence shown here is derived from an EMBL/GenBank/DDBJ whole genome shotgun (WGS) entry which is preliminary data.</text>
</comment>
<keyword evidence="12 15" id="KW-0472">Membrane</keyword>
<evidence type="ECO:0000256" key="4">
    <source>
        <dbReference type="ARBA" id="ARBA00011988"/>
    </source>
</evidence>
<evidence type="ECO:0000256" key="6">
    <source>
        <dbReference type="ARBA" id="ARBA00022519"/>
    </source>
</evidence>
<evidence type="ECO:0000256" key="7">
    <source>
        <dbReference type="ARBA" id="ARBA00022679"/>
    </source>
</evidence>
<dbReference type="HAMAP" id="MF_00521">
    <property type="entry name" value="KDO_kinase"/>
    <property type="match status" value="1"/>
</dbReference>
<comment type="catalytic activity">
    <reaction evidence="14 15">
        <text>an alpha-Kdo-(2-&gt;6)-lipid IVA + ATP = a 4-O-phospho-alpha-Kdo-(2-&gt;6)-lipid IVA + ADP + H(+)</text>
        <dbReference type="Rhea" id="RHEA:74271"/>
        <dbReference type="ChEBI" id="CHEBI:15378"/>
        <dbReference type="ChEBI" id="CHEBI:30616"/>
        <dbReference type="ChEBI" id="CHEBI:176428"/>
        <dbReference type="ChEBI" id="CHEBI:193140"/>
        <dbReference type="ChEBI" id="CHEBI:456216"/>
        <dbReference type="EC" id="2.7.1.166"/>
    </reaction>
</comment>
<dbReference type="SUPFAM" id="SSF56112">
    <property type="entry name" value="Protein kinase-like (PK-like)"/>
    <property type="match status" value="1"/>
</dbReference>
<dbReference type="NCBIfam" id="NF002475">
    <property type="entry name" value="PRK01723.1"/>
    <property type="match status" value="1"/>
</dbReference>
<comment type="similarity">
    <text evidence="3 15">Belongs to the protein kinase superfamily. KdkA/RfaP family.</text>
</comment>
<comment type="function">
    <text evidence="15">Catalyzes the ATP-dependent phosphorylation of the 3-deoxy-D-manno-octulosonic acid (Kdo) residue in Kdo-lipid IV(A) at the 4-OH position.</text>
</comment>
<keyword evidence="17" id="KW-1185">Reference proteome</keyword>
<dbReference type="EC" id="2.7.1.166" evidence="4 15"/>
<evidence type="ECO:0000256" key="10">
    <source>
        <dbReference type="ARBA" id="ARBA00022840"/>
    </source>
</evidence>
<dbReference type="AlphaFoldDB" id="A0A7W8G0D5"/>
<organism evidence="16 17">
    <name type="scientific">Chiayiivirga flava</name>
    <dbReference type="NCBI Taxonomy" id="659595"/>
    <lineage>
        <taxon>Bacteria</taxon>
        <taxon>Pseudomonadati</taxon>
        <taxon>Pseudomonadota</taxon>
        <taxon>Gammaproteobacteria</taxon>
        <taxon>Lysobacterales</taxon>
        <taxon>Lysobacteraceae</taxon>
        <taxon>Chiayiivirga</taxon>
    </lineage>
</organism>
<name>A0A7W8G0D5_9GAMM</name>
<feature type="active site" evidence="15">
    <location>
        <position position="181"/>
    </location>
</feature>
<comment type="pathway">
    <text evidence="2 15">Bacterial outer membrane biogenesis; LPS core biosynthesis.</text>
</comment>
<keyword evidence="11 15" id="KW-0448">Lipopolysaccharide biosynthesis</keyword>
<keyword evidence="7 15" id="KW-0808">Transferase</keyword>
<dbReference type="Proteomes" id="UP000521199">
    <property type="component" value="Unassembled WGS sequence"/>
</dbReference>
<evidence type="ECO:0000313" key="16">
    <source>
        <dbReference type="EMBL" id="MBB5209061.1"/>
    </source>
</evidence>
<dbReference type="InterPro" id="IPR011009">
    <property type="entry name" value="Kinase-like_dom_sf"/>
</dbReference>
<evidence type="ECO:0000256" key="12">
    <source>
        <dbReference type="ARBA" id="ARBA00023136"/>
    </source>
</evidence>
<dbReference type="GO" id="GO:0009244">
    <property type="term" value="P:lipopolysaccharide core region biosynthetic process"/>
    <property type="evidence" value="ECO:0007669"/>
    <property type="project" value="UniProtKB-UniRule"/>
</dbReference>
<evidence type="ECO:0000256" key="8">
    <source>
        <dbReference type="ARBA" id="ARBA00022741"/>
    </source>
</evidence>
<dbReference type="GO" id="GO:0005524">
    <property type="term" value="F:ATP binding"/>
    <property type="evidence" value="ECO:0007669"/>
    <property type="project" value="UniProtKB-UniRule"/>
</dbReference>
<sequence length="260" mass="28452">MPHARPPSADPRPAFVPVAPARVETADGAILFDAARLAQADATLFDPRRWDRAGAPVATRGGRGAVWRISGEFGDGVLRHYRRGGLVARLVRDRYPWHGEDATRSFREFRLLANLVERDLPVPRPLAAGYRRAGLTYRADLLTELVPDARTFAETFADAASWPAVGGTLARFHRDGVWHADLNAHNVLIDARGTVWIIDFDRGRLRAPDAAWQQTNLLRLRRSLHKLGAEVDGGSARWTALLGAYVDAGGDATAAEGAAR</sequence>
<evidence type="ECO:0000256" key="9">
    <source>
        <dbReference type="ARBA" id="ARBA00022777"/>
    </source>
</evidence>
<proteinExistence type="inferred from homology"/>
<dbReference type="Gene3D" id="1.10.510.10">
    <property type="entry name" value="Transferase(Phosphotransferase) domain 1"/>
    <property type="match status" value="1"/>
</dbReference>
<dbReference type="GO" id="GO:0016301">
    <property type="term" value="F:kinase activity"/>
    <property type="evidence" value="ECO:0007669"/>
    <property type="project" value="UniProtKB-KW"/>
</dbReference>
<evidence type="ECO:0000256" key="11">
    <source>
        <dbReference type="ARBA" id="ARBA00022985"/>
    </source>
</evidence>
<protein>
    <recommendedName>
        <fullName evidence="13 15">3-deoxy-D-manno-octulosonic acid kinase</fullName>
        <shortName evidence="15">Kdo kinase</shortName>
        <ecNumber evidence="4 15">2.7.1.166</ecNumber>
    </recommendedName>
</protein>
<keyword evidence="6 15" id="KW-0997">Cell inner membrane</keyword>
<evidence type="ECO:0000313" key="17">
    <source>
        <dbReference type="Proteomes" id="UP000521199"/>
    </source>
</evidence>
<gene>
    <name evidence="15" type="primary">kdkA</name>
    <name evidence="16" type="ORF">HNQ52_002611</name>
</gene>
<dbReference type="GO" id="GO:0005886">
    <property type="term" value="C:plasma membrane"/>
    <property type="evidence" value="ECO:0007669"/>
    <property type="project" value="UniProtKB-SubCell"/>
</dbReference>
<evidence type="ECO:0000256" key="13">
    <source>
        <dbReference type="ARBA" id="ARBA00029511"/>
    </source>
</evidence>
<evidence type="ECO:0000256" key="3">
    <source>
        <dbReference type="ARBA" id="ARBA00010327"/>
    </source>
</evidence>
<evidence type="ECO:0000256" key="14">
    <source>
        <dbReference type="ARBA" id="ARBA00034417"/>
    </source>
</evidence>
<evidence type="ECO:0000256" key="5">
    <source>
        <dbReference type="ARBA" id="ARBA00022475"/>
    </source>
</evidence>
<dbReference type="EMBL" id="JACHHP010000004">
    <property type="protein sequence ID" value="MBB5209061.1"/>
    <property type="molecule type" value="Genomic_DNA"/>
</dbReference>
<keyword evidence="10 15" id="KW-0067">ATP-binding</keyword>
<dbReference type="InterPro" id="IPR022826">
    <property type="entry name" value="KDO_kinase"/>
</dbReference>
<accession>A0A7W8G0D5</accession>
<dbReference type="UniPathway" id="UPA00958"/>
<keyword evidence="5 15" id="KW-1003">Cell membrane</keyword>
<dbReference type="RefSeq" id="WP_425486498.1">
    <property type="nucleotide sequence ID" value="NZ_JACHHP010000004.1"/>
</dbReference>
<keyword evidence="9 15" id="KW-0418">Kinase</keyword>
<dbReference type="GO" id="GO:0016773">
    <property type="term" value="F:phosphotransferase activity, alcohol group as acceptor"/>
    <property type="evidence" value="ECO:0007669"/>
    <property type="project" value="UniProtKB-UniRule"/>
</dbReference>
<evidence type="ECO:0000256" key="1">
    <source>
        <dbReference type="ARBA" id="ARBA00004515"/>
    </source>
</evidence>